<protein>
    <recommendedName>
        <fullName evidence="2">R3H domain-containing protein</fullName>
    </recommendedName>
</protein>
<organism evidence="3 4">
    <name type="scientific">Scyliorhinus torazame</name>
    <name type="common">Cloudy catshark</name>
    <name type="synonym">Catulus torazame</name>
    <dbReference type="NCBI Taxonomy" id="75743"/>
    <lineage>
        <taxon>Eukaryota</taxon>
        <taxon>Metazoa</taxon>
        <taxon>Chordata</taxon>
        <taxon>Craniata</taxon>
        <taxon>Vertebrata</taxon>
        <taxon>Chondrichthyes</taxon>
        <taxon>Elasmobranchii</taxon>
        <taxon>Galeomorphii</taxon>
        <taxon>Galeoidea</taxon>
        <taxon>Carcharhiniformes</taxon>
        <taxon>Scyliorhinidae</taxon>
        <taxon>Scyliorhinus</taxon>
    </lineage>
</organism>
<name>A0A401PQQ0_SCYTO</name>
<dbReference type="PANTHER" id="PTHR21678">
    <property type="entry name" value="GROWTH INHIBITION AND DIFFERENTIATION RELATED PROTEIN 88"/>
    <property type="match status" value="1"/>
</dbReference>
<dbReference type="OMA" id="NGRERQT"/>
<proteinExistence type="predicted"/>
<gene>
    <name evidence="3" type="ORF">scyTo_0016424</name>
</gene>
<dbReference type="Gene3D" id="3.30.1370.50">
    <property type="entry name" value="R3H-like domain"/>
    <property type="match status" value="1"/>
</dbReference>
<feature type="region of interest" description="Disordered" evidence="1">
    <location>
        <begin position="1"/>
        <end position="20"/>
    </location>
</feature>
<feature type="compositionally biased region" description="Basic and acidic residues" evidence="1">
    <location>
        <begin position="234"/>
        <end position="250"/>
    </location>
</feature>
<feature type="compositionally biased region" description="Basic and acidic residues" evidence="1">
    <location>
        <begin position="506"/>
        <end position="517"/>
    </location>
</feature>
<evidence type="ECO:0000313" key="4">
    <source>
        <dbReference type="Proteomes" id="UP000288216"/>
    </source>
</evidence>
<dbReference type="OrthoDB" id="5418203at2759"/>
<feature type="region of interest" description="Disordered" evidence="1">
    <location>
        <begin position="91"/>
        <end position="410"/>
    </location>
</feature>
<sequence length="559" mass="61423">MRRRAQSQPRPAPGPSRCTTSPVAELECFLSKTVDDPNKVLLFPPLRSRLRYLIHRVVEDFDLLDSFSVGEAAARRTAVCLADKRLHAPLEENRSRSHAPSHWTERSSIDGQTEADGEGAPRQEKLPPGHAKSRNRPDKARYTGRADCRNGGQNRRDGKFNFKRETRNREGRRHPGKERTDGSKLPVPADEEESGPISQEAAPQRPLSGGNVGRTEEGEQSSTSHLQPTENEGDFQKDRTREDPAADHVLDGIPQEAEAQQGPRSKEETTFPSAEARAARDGSRLGSEGSRCESVSPLVEAAEGVSGERVVRHGLRSPRPTSKTTGAAGPRAVQREDQAAPGDERPLPSSGDAEEVVSHQESQPAPREQRDESSRAGNVANAGAEHGAVGVESEDSAAQSPDPPNPAADSTDLLKELAACLGQLTIGVEHPQCDYSTYQSEEDHITCLEFGHIIEIYDFSPQLSTEDIQQAFSKFLQPVKERAQTNTVIAKRLVFRALGLQMSEWKGQRDARPKAGGDRNVQPRRNPDDISDGPLVVRIYAPRLSLLCFWLPVVFRFLT</sequence>
<dbReference type="Proteomes" id="UP000288216">
    <property type="component" value="Unassembled WGS sequence"/>
</dbReference>
<comment type="caution">
    <text evidence="3">The sequence shown here is derived from an EMBL/GenBank/DDBJ whole genome shotgun (WGS) entry which is preliminary data.</text>
</comment>
<feature type="compositionally biased region" description="Basic and acidic residues" evidence="1">
    <location>
        <begin position="333"/>
        <end position="346"/>
    </location>
</feature>
<feature type="region of interest" description="Disordered" evidence="1">
    <location>
        <begin position="506"/>
        <end position="527"/>
    </location>
</feature>
<dbReference type="AlphaFoldDB" id="A0A401PQQ0"/>
<dbReference type="GO" id="GO:0003676">
    <property type="term" value="F:nucleic acid binding"/>
    <property type="evidence" value="ECO:0007669"/>
    <property type="project" value="UniProtKB-UniRule"/>
</dbReference>
<keyword evidence="4" id="KW-1185">Reference proteome</keyword>
<accession>A0A401PQQ0</accession>
<dbReference type="STRING" id="75743.A0A401PQQ0"/>
<reference evidence="3 4" key="1">
    <citation type="journal article" date="2018" name="Nat. Ecol. Evol.">
        <title>Shark genomes provide insights into elasmobranch evolution and the origin of vertebrates.</title>
        <authorList>
            <person name="Hara Y"/>
            <person name="Yamaguchi K"/>
            <person name="Onimaru K"/>
            <person name="Kadota M"/>
            <person name="Koyanagi M"/>
            <person name="Keeley SD"/>
            <person name="Tatsumi K"/>
            <person name="Tanaka K"/>
            <person name="Motone F"/>
            <person name="Kageyama Y"/>
            <person name="Nozu R"/>
            <person name="Adachi N"/>
            <person name="Nishimura O"/>
            <person name="Nakagawa R"/>
            <person name="Tanegashima C"/>
            <person name="Kiyatake I"/>
            <person name="Matsumoto R"/>
            <person name="Murakumo K"/>
            <person name="Nishida K"/>
            <person name="Terakita A"/>
            <person name="Kuratani S"/>
            <person name="Sato K"/>
            <person name="Hyodo S Kuraku.S."/>
        </authorList>
    </citation>
    <scope>NUCLEOTIDE SEQUENCE [LARGE SCALE GENOMIC DNA]</scope>
</reference>
<feature type="domain" description="R3H" evidence="2">
    <location>
        <begin position="20"/>
        <end position="83"/>
    </location>
</feature>
<dbReference type="EMBL" id="BFAA01009909">
    <property type="protein sequence ID" value="GCB75445.1"/>
    <property type="molecule type" value="Genomic_DNA"/>
</dbReference>
<feature type="compositionally biased region" description="Polar residues" evidence="1">
    <location>
        <begin position="220"/>
        <end position="230"/>
    </location>
</feature>
<dbReference type="Pfam" id="PF01424">
    <property type="entry name" value="R3H"/>
    <property type="match status" value="1"/>
</dbReference>
<feature type="compositionally biased region" description="Basic and acidic residues" evidence="1">
    <location>
        <begin position="135"/>
        <end position="169"/>
    </location>
</feature>
<evidence type="ECO:0000313" key="3">
    <source>
        <dbReference type="EMBL" id="GCB75445.1"/>
    </source>
</evidence>
<dbReference type="InterPro" id="IPR036867">
    <property type="entry name" value="R3H_dom_sf"/>
</dbReference>
<dbReference type="SUPFAM" id="SSF82708">
    <property type="entry name" value="R3H domain"/>
    <property type="match status" value="1"/>
</dbReference>
<evidence type="ECO:0000256" key="1">
    <source>
        <dbReference type="SAM" id="MobiDB-lite"/>
    </source>
</evidence>
<dbReference type="PANTHER" id="PTHR21678:SF6">
    <property type="entry name" value="R3H AND COILED-COIL DOMAIN-CONTAINING PROTEIN 1"/>
    <property type="match status" value="1"/>
</dbReference>
<evidence type="ECO:0000259" key="2">
    <source>
        <dbReference type="PROSITE" id="PS51061"/>
    </source>
</evidence>
<dbReference type="InterPro" id="IPR001374">
    <property type="entry name" value="R3H_dom"/>
</dbReference>
<dbReference type="PROSITE" id="PS51061">
    <property type="entry name" value="R3H"/>
    <property type="match status" value="1"/>
</dbReference>
<dbReference type="InterPro" id="IPR039884">
    <property type="entry name" value="R3HC1/R3HCL"/>
</dbReference>